<keyword evidence="2" id="KW-0472">Membrane</keyword>
<feature type="transmembrane region" description="Helical" evidence="2">
    <location>
        <begin position="50"/>
        <end position="76"/>
    </location>
</feature>
<feature type="compositionally biased region" description="Low complexity" evidence="1">
    <location>
        <begin position="14"/>
        <end position="27"/>
    </location>
</feature>
<evidence type="ECO:0000313" key="4">
    <source>
        <dbReference type="Proteomes" id="UP000053958"/>
    </source>
</evidence>
<comment type="caution">
    <text evidence="3">The sequence shown here is derived from an EMBL/GenBank/DDBJ whole genome shotgun (WGS) entry which is preliminary data.</text>
</comment>
<reference evidence="3 4" key="1">
    <citation type="submission" date="2015-04" db="EMBL/GenBank/DDBJ databases">
        <authorList>
            <person name="Heijne W.H."/>
            <person name="Fedorova N.D."/>
            <person name="Nierman W.C."/>
            <person name="Vollebregt A.W."/>
            <person name="Zhao Z."/>
            <person name="Wu L."/>
            <person name="Kumar M."/>
            <person name="Stam H."/>
            <person name="van den Berg M.A."/>
            <person name="Pel H.J."/>
        </authorList>
    </citation>
    <scope>NUCLEOTIDE SEQUENCE [LARGE SCALE GENOMIC DNA]</scope>
    <source>
        <strain evidence="3 4">CBS 393.64</strain>
    </source>
</reference>
<organism evidence="3 4">
    <name type="scientific">Rasamsonia emersonii (strain ATCC 16479 / CBS 393.64 / IMI 116815)</name>
    <dbReference type="NCBI Taxonomy" id="1408163"/>
    <lineage>
        <taxon>Eukaryota</taxon>
        <taxon>Fungi</taxon>
        <taxon>Dikarya</taxon>
        <taxon>Ascomycota</taxon>
        <taxon>Pezizomycotina</taxon>
        <taxon>Eurotiomycetes</taxon>
        <taxon>Eurotiomycetidae</taxon>
        <taxon>Eurotiales</taxon>
        <taxon>Trichocomaceae</taxon>
        <taxon>Rasamsonia</taxon>
    </lineage>
</organism>
<keyword evidence="2" id="KW-1133">Transmembrane helix</keyword>
<feature type="transmembrane region" description="Helical" evidence="2">
    <location>
        <begin position="598"/>
        <end position="625"/>
    </location>
</feature>
<dbReference type="GeneID" id="25316815"/>
<sequence>MEDPARSIPLTPLSSASRASESSAQDSAPPPYTPAPPPRPSHSTRLHPSFLILIPTVLYAGLALYAWIVLCILSFLPITAKSYGLPDLSEYYIWDTDTHALFARNERFYRSARVIQSIVSVVTIPCISAVCASAAVVFAQNQRDAFGLRMRQVITLADRGWMDPAIYFKLIFGGWKRYGSMFLLLAIFIHLVGGFTYPLQALFLSFKTIKTPTSPGDPRTVFDLPGLTTLMGTDIPDDNLVVVTTRRALQTATNTRPLAQLWQRGGVREATLGNISALEDPFYAQLSTGFNTGLIRQFIPRINSTAQYESISEDQFPTGCDALQGAFYVDYDYLNPTDRTADGWRLEACMPADLRQSPWNATSKRQDFSEELYLNVTVYTGDGYEESPPGGNLYKVTVNTTAGYFELPNYMNGGIAGPLLDDYPSSSSCGSDCQSEAYITRRQDDAVGNTTLSSASARTTNKGPLFTTALALFGSGSFLDTWSQMLSAMNASLSKSRITYTSICLDVAPMHSLFLDDHGSILSTAQDIDYCVKLDDAMVNPQYPLVSWLLNFNADAGPLANAFTAASFLANQAWMQSFTYSHTITIYSDPGADSQIPVISLGGIIVGSILLGLYLFPLVALAVYASLFPRWTKQLDAFAMMRLGAAVGDDKLPLLVGKNSDEIKVLDELPGVIRDVAAPPAEAEFEEVEEGIDIYIGRLGLGAGVPLNPERRYRCYPGDHEPLTLEEKRAIQERNAITQ</sequence>
<name>A0A0F4YTD9_RASE3</name>
<feature type="transmembrane region" description="Helical" evidence="2">
    <location>
        <begin position="114"/>
        <end position="139"/>
    </location>
</feature>
<evidence type="ECO:0000313" key="3">
    <source>
        <dbReference type="EMBL" id="KKA21509.1"/>
    </source>
</evidence>
<dbReference type="AlphaFoldDB" id="A0A0F4YTD9"/>
<evidence type="ECO:0000256" key="1">
    <source>
        <dbReference type="SAM" id="MobiDB-lite"/>
    </source>
</evidence>
<dbReference type="Proteomes" id="UP000053958">
    <property type="component" value="Unassembled WGS sequence"/>
</dbReference>
<accession>A0A0F4YTD9</accession>
<keyword evidence="2" id="KW-0812">Transmembrane</keyword>
<proteinExistence type="predicted"/>
<feature type="region of interest" description="Disordered" evidence="1">
    <location>
        <begin position="1"/>
        <end position="41"/>
    </location>
</feature>
<dbReference type="OrthoDB" id="5381672at2759"/>
<gene>
    <name evidence="3" type="ORF">T310_4467</name>
</gene>
<feature type="compositionally biased region" description="Pro residues" evidence="1">
    <location>
        <begin position="28"/>
        <end position="40"/>
    </location>
</feature>
<feature type="transmembrane region" description="Helical" evidence="2">
    <location>
        <begin position="178"/>
        <end position="199"/>
    </location>
</feature>
<protein>
    <submittedName>
        <fullName evidence="3">Uncharacterized protein</fullName>
    </submittedName>
</protein>
<evidence type="ECO:0000256" key="2">
    <source>
        <dbReference type="SAM" id="Phobius"/>
    </source>
</evidence>
<dbReference type="EMBL" id="LASV01000182">
    <property type="protein sequence ID" value="KKA21509.1"/>
    <property type="molecule type" value="Genomic_DNA"/>
</dbReference>
<keyword evidence="4" id="KW-1185">Reference proteome</keyword>
<dbReference type="RefSeq" id="XP_013328121.1">
    <property type="nucleotide sequence ID" value="XM_013472667.1"/>
</dbReference>